<protein>
    <submittedName>
        <fullName evidence="2">Uncharacterized protein</fullName>
    </submittedName>
</protein>
<sequence length="105" mass="11915">MCWGVQGSSGKTSGQMFLLDHVCVGEFGEAREKYRVKCYRTTREGDVTSPSHTHTLTTHTSNPTKDKHTLDIYEERGRENERMKKTLTVVKNPLPPYHLGSTFEG</sequence>
<name>A0A392PDQ6_9FABA</name>
<evidence type="ECO:0000313" key="3">
    <source>
        <dbReference type="Proteomes" id="UP000265520"/>
    </source>
</evidence>
<organism evidence="2 3">
    <name type="scientific">Trifolium medium</name>
    <dbReference type="NCBI Taxonomy" id="97028"/>
    <lineage>
        <taxon>Eukaryota</taxon>
        <taxon>Viridiplantae</taxon>
        <taxon>Streptophyta</taxon>
        <taxon>Embryophyta</taxon>
        <taxon>Tracheophyta</taxon>
        <taxon>Spermatophyta</taxon>
        <taxon>Magnoliopsida</taxon>
        <taxon>eudicotyledons</taxon>
        <taxon>Gunneridae</taxon>
        <taxon>Pentapetalae</taxon>
        <taxon>rosids</taxon>
        <taxon>fabids</taxon>
        <taxon>Fabales</taxon>
        <taxon>Fabaceae</taxon>
        <taxon>Papilionoideae</taxon>
        <taxon>50 kb inversion clade</taxon>
        <taxon>NPAAA clade</taxon>
        <taxon>Hologalegina</taxon>
        <taxon>IRL clade</taxon>
        <taxon>Trifolieae</taxon>
        <taxon>Trifolium</taxon>
    </lineage>
</organism>
<dbReference type="AlphaFoldDB" id="A0A392PDQ6"/>
<reference evidence="2 3" key="1">
    <citation type="journal article" date="2018" name="Front. Plant Sci.">
        <title>Red Clover (Trifolium pratense) and Zigzag Clover (T. medium) - A Picture of Genomic Similarities and Differences.</title>
        <authorList>
            <person name="Dluhosova J."/>
            <person name="Istvanek J."/>
            <person name="Nedelnik J."/>
            <person name="Repkova J."/>
        </authorList>
    </citation>
    <scope>NUCLEOTIDE SEQUENCE [LARGE SCALE GENOMIC DNA]</scope>
    <source>
        <strain evidence="3">cv. 10/8</strain>
        <tissue evidence="2">Leaf</tissue>
    </source>
</reference>
<accession>A0A392PDQ6</accession>
<proteinExistence type="predicted"/>
<dbReference type="Proteomes" id="UP000265520">
    <property type="component" value="Unassembled WGS sequence"/>
</dbReference>
<keyword evidence="3" id="KW-1185">Reference proteome</keyword>
<comment type="caution">
    <text evidence="2">The sequence shown here is derived from an EMBL/GenBank/DDBJ whole genome shotgun (WGS) entry which is preliminary data.</text>
</comment>
<feature type="region of interest" description="Disordered" evidence="1">
    <location>
        <begin position="44"/>
        <end position="68"/>
    </location>
</feature>
<evidence type="ECO:0000313" key="2">
    <source>
        <dbReference type="EMBL" id="MCI09914.1"/>
    </source>
</evidence>
<evidence type="ECO:0000256" key="1">
    <source>
        <dbReference type="SAM" id="MobiDB-lite"/>
    </source>
</evidence>
<dbReference type="EMBL" id="LXQA010074317">
    <property type="protein sequence ID" value="MCI09914.1"/>
    <property type="molecule type" value="Genomic_DNA"/>
</dbReference>
<feature type="non-terminal residue" evidence="2">
    <location>
        <position position="105"/>
    </location>
</feature>
<feature type="compositionally biased region" description="Low complexity" evidence="1">
    <location>
        <begin position="48"/>
        <end position="63"/>
    </location>
</feature>